<dbReference type="Proteomes" id="UP000823775">
    <property type="component" value="Unassembled WGS sequence"/>
</dbReference>
<dbReference type="PANTHER" id="PTHR31676">
    <property type="entry name" value="T31J12.3 PROTEIN-RELATED"/>
    <property type="match status" value="1"/>
</dbReference>
<dbReference type="EMBL" id="JACEIK010006572">
    <property type="protein sequence ID" value="MCE2055899.1"/>
    <property type="molecule type" value="Genomic_DNA"/>
</dbReference>
<evidence type="ECO:0000313" key="2">
    <source>
        <dbReference type="Proteomes" id="UP000823775"/>
    </source>
</evidence>
<evidence type="ECO:0000313" key="1">
    <source>
        <dbReference type="EMBL" id="MCE2055899.1"/>
    </source>
</evidence>
<dbReference type="SUPFAM" id="SSF141562">
    <property type="entry name" value="At5g01610-like"/>
    <property type="match status" value="1"/>
</dbReference>
<sequence>MAEDEKEDGADRCVKCSCNSANEKTSAYEELQHYDFPIGILPKGVIGYDLNPKTGEFAAYLNGSCRFMLSSYELYYKPVIKGVISKGSLRKLRGVSVKVVLLWWLNIVEVRRRDDNLEFSVGITSANFPIRSFEESPRCECGLYCVHEDDGELTQKLPVSSS</sequence>
<name>A0ABS8W5L3_DATST</name>
<accession>A0ABS8W5L3</accession>
<reference evidence="1 2" key="1">
    <citation type="journal article" date="2021" name="BMC Genomics">
        <title>Datura genome reveals duplications of psychoactive alkaloid biosynthetic genes and high mutation rate following tissue culture.</title>
        <authorList>
            <person name="Rajewski A."/>
            <person name="Carter-House D."/>
            <person name="Stajich J."/>
            <person name="Litt A."/>
        </authorList>
    </citation>
    <scope>NUCLEOTIDE SEQUENCE [LARGE SCALE GENOMIC DNA]</scope>
    <source>
        <strain evidence="1">AR-01</strain>
    </source>
</reference>
<dbReference type="PANTHER" id="PTHR31676:SF196">
    <property type="entry name" value="DUF538 FAMILY PROTEIN"/>
    <property type="match status" value="1"/>
</dbReference>
<organism evidence="1 2">
    <name type="scientific">Datura stramonium</name>
    <name type="common">Jimsonweed</name>
    <name type="synonym">Common thornapple</name>
    <dbReference type="NCBI Taxonomy" id="4076"/>
    <lineage>
        <taxon>Eukaryota</taxon>
        <taxon>Viridiplantae</taxon>
        <taxon>Streptophyta</taxon>
        <taxon>Embryophyta</taxon>
        <taxon>Tracheophyta</taxon>
        <taxon>Spermatophyta</taxon>
        <taxon>Magnoliopsida</taxon>
        <taxon>eudicotyledons</taxon>
        <taxon>Gunneridae</taxon>
        <taxon>Pentapetalae</taxon>
        <taxon>asterids</taxon>
        <taxon>lamiids</taxon>
        <taxon>Solanales</taxon>
        <taxon>Solanaceae</taxon>
        <taxon>Solanoideae</taxon>
        <taxon>Datureae</taxon>
        <taxon>Datura</taxon>
    </lineage>
</organism>
<dbReference type="Pfam" id="PF04398">
    <property type="entry name" value="DUF538"/>
    <property type="match status" value="1"/>
</dbReference>
<dbReference type="InterPro" id="IPR036758">
    <property type="entry name" value="At5g01610-like"/>
</dbReference>
<protein>
    <submittedName>
        <fullName evidence="1">Uncharacterized protein</fullName>
    </submittedName>
</protein>
<dbReference type="InterPro" id="IPR007493">
    <property type="entry name" value="DUF538"/>
</dbReference>
<gene>
    <name evidence="1" type="ORF">HAX54_043713</name>
</gene>
<proteinExistence type="predicted"/>
<keyword evidence="2" id="KW-1185">Reference proteome</keyword>
<comment type="caution">
    <text evidence="1">The sequence shown here is derived from an EMBL/GenBank/DDBJ whole genome shotgun (WGS) entry which is preliminary data.</text>
</comment>
<dbReference type="Gene3D" id="2.30.240.10">
    <property type="entry name" value="At5g01610-like"/>
    <property type="match status" value="1"/>
</dbReference>